<evidence type="ECO:0000313" key="15">
    <source>
        <dbReference type="Proteomes" id="UP000440367"/>
    </source>
</evidence>
<dbReference type="Proteomes" id="UP000433483">
    <property type="component" value="Unassembled WGS sequence"/>
</dbReference>
<dbReference type="EMBL" id="QXGE01001414">
    <property type="protein sequence ID" value="KAE9292944.1"/>
    <property type="molecule type" value="Genomic_DNA"/>
</dbReference>
<evidence type="ECO:0000313" key="17">
    <source>
        <dbReference type="Proteomes" id="UP000441208"/>
    </source>
</evidence>
<dbReference type="EMBL" id="QXGB01001463">
    <property type="protein sequence ID" value="KAE9190405.1"/>
    <property type="molecule type" value="Genomic_DNA"/>
</dbReference>
<evidence type="ECO:0000313" key="2">
    <source>
        <dbReference type="EMBL" id="KAE8929491.1"/>
    </source>
</evidence>
<dbReference type="Proteomes" id="UP000476176">
    <property type="component" value="Unassembled WGS sequence"/>
</dbReference>
<dbReference type="Proteomes" id="UP000429523">
    <property type="component" value="Unassembled WGS sequence"/>
</dbReference>
<evidence type="ECO:0000313" key="6">
    <source>
        <dbReference type="EMBL" id="KAE9119571.1"/>
    </source>
</evidence>
<dbReference type="Proteomes" id="UP000440732">
    <property type="component" value="Unassembled WGS sequence"/>
</dbReference>
<sequence length="63" mass="6818">MTLVPAWILATLVDPLGAEFDTKAPASPTKHQHRGISGRSCRCTSIKAADGRITRTPRCSQLQ</sequence>
<evidence type="ECO:0000313" key="13">
    <source>
        <dbReference type="Proteomes" id="UP000433483"/>
    </source>
</evidence>
<feature type="chain" id="PRO_5036165814" description="RxLR effector protein" evidence="1">
    <location>
        <begin position="19"/>
        <end position="63"/>
    </location>
</feature>
<dbReference type="EMBL" id="QXFX01001476">
    <property type="protein sequence ID" value="KAE9089644.1"/>
    <property type="molecule type" value="Genomic_DNA"/>
</dbReference>
<dbReference type="Proteomes" id="UP000441208">
    <property type="component" value="Unassembled WGS sequence"/>
</dbReference>
<evidence type="ECO:0000313" key="8">
    <source>
        <dbReference type="EMBL" id="KAE9202705.1"/>
    </source>
</evidence>
<evidence type="ECO:0000313" key="11">
    <source>
        <dbReference type="EMBL" id="KAE9317762.1"/>
    </source>
</evidence>
<dbReference type="Proteomes" id="UP000437068">
    <property type="component" value="Unassembled WGS sequence"/>
</dbReference>
<name>A0A6A3R541_9STRA</name>
<keyword evidence="13" id="KW-1185">Reference proteome</keyword>
<dbReference type="EMBL" id="QXGA01001417">
    <property type="protein sequence ID" value="KAE9119571.1"/>
    <property type="molecule type" value="Genomic_DNA"/>
</dbReference>
<gene>
    <name evidence="10" type="ORF">PF001_g18490</name>
    <name evidence="9" type="ORF">PF002_g20546</name>
    <name evidence="8" type="ORF">PF004_g18344</name>
    <name evidence="7" type="ORF">PF005_g19270</name>
    <name evidence="6" type="ORF">PF006_g18334</name>
    <name evidence="5" type="ORF">PF007_g19354</name>
    <name evidence="11" type="ORF">PF008_g18663</name>
    <name evidence="2" type="ORF">PF009_g20391</name>
    <name evidence="4" type="ORF">PF010_g18908</name>
    <name evidence="3" type="ORF">PF011_g18229</name>
</gene>
<evidence type="ECO:0000313" key="20">
    <source>
        <dbReference type="Proteomes" id="UP000486351"/>
    </source>
</evidence>
<dbReference type="EMBL" id="QXFY01001438">
    <property type="protein sequence ID" value="KAE9317762.1"/>
    <property type="molecule type" value="Genomic_DNA"/>
</dbReference>
<reference evidence="12 13" key="1">
    <citation type="submission" date="2018-08" db="EMBL/GenBank/DDBJ databases">
        <title>Genomic investigation of the strawberry pathogen Phytophthora fragariae indicates pathogenicity is determined by transcriptional variation in three key races.</title>
        <authorList>
            <person name="Adams T.M."/>
            <person name="Armitage A.D."/>
            <person name="Sobczyk M.K."/>
            <person name="Bates H.J."/>
            <person name="Dunwell J.M."/>
            <person name="Nellist C.F."/>
            <person name="Harrison R.J."/>
        </authorList>
    </citation>
    <scope>NUCLEOTIDE SEQUENCE [LARGE SCALE GENOMIC DNA]</scope>
    <source>
        <strain evidence="10 14">A4</strain>
        <strain evidence="9 15">BC-1</strain>
        <strain evidence="8 19">BC-23</strain>
        <strain evidence="7 13">NOV-27</strain>
        <strain evidence="6 16">NOV-5</strain>
        <strain evidence="5 17">NOV-71</strain>
        <strain evidence="11 20">NOV-77</strain>
        <strain evidence="2 12">NOV-9</strain>
        <strain evidence="4 21">ONT-3</strain>
        <strain evidence="3 18">SCRP245</strain>
    </source>
</reference>
<evidence type="ECO:0000313" key="18">
    <source>
        <dbReference type="Proteomes" id="UP000460718"/>
    </source>
</evidence>
<dbReference type="Proteomes" id="UP000488956">
    <property type="component" value="Unassembled WGS sequence"/>
</dbReference>
<evidence type="ECO:0008006" key="22">
    <source>
        <dbReference type="Google" id="ProtNLM"/>
    </source>
</evidence>
<evidence type="ECO:0000313" key="14">
    <source>
        <dbReference type="Proteomes" id="UP000437068"/>
    </source>
</evidence>
<evidence type="ECO:0000313" key="4">
    <source>
        <dbReference type="EMBL" id="KAE9089644.1"/>
    </source>
</evidence>
<dbReference type="EMBL" id="QXFW01001441">
    <property type="protein sequence ID" value="KAE8990737.1"/>
    <property type="molecule type" value="Genomic_DNA"/>
</dbReference>
<evidence type="ECO:0000313" key="21">
    <source>
        <dbReference type="Proteomes" id="UP000488956"/>
    </source>
</evidence>
<feature type="signal peptide" evidence="1">
    <location>
        <begin position="1"/>
        <end position="18"/>
    </location>
</feature>
<dbReference type="EMBL" id="QXGF01001509">
    <property type="protein sequence ID" value="KAE8929491.1"/>
    <property type="molecule type" value="Genomic_DNA"/>
</dbReference>
<accession>A0A6A3R541</accession>
<evidence type="ECO:0000313" key="5">
    <source>
        <dbReference type="EMBL" id="KAE9090127.1"/>
    </source>
</evidence>
<evidence type="ECO:0000313" key="19">
    <source>
        <dbReference type="Proteomes" id="UP000476176"/>
    </source>
</evidence>
<evidence type="ECO:0000313" key="3">
    <source>
        <dbReference type="EMBL" id="KAE8990737.1"/>
    </source>
</evidence>
<dbReference type="EMBL" id="QXFZ01001459">
    <property type="protein sequence ID" value="KAE9090127.1"/>
    <property type="molecule type" value="Genomic_DNA"/>
</dbReference>
<evidence type="ECO:0000313" key="7">
    <source>
        <dbReference type="EMBL" id="KAE9190405.1"/>
    </source>
</evidence>
<dbReference type="Proteomes" id="UP000440367">
    <property type="component" value="Unassembled WGS sequence"/>
</dbReference>
<keyword evidence="1" id="KW-0732">Signal</keyword>
<organism evidence="5 17">
    <name type="scientific">Phytophthora fragariae</name>
    <dbReference type="NCBI Taxonomy" id="53985"/>
    <lineage>
        <taxon>Eukaryota</taxon>
        <taxon>Sar</taxon>
        <taxon>Stramenopiles</taxon>
        <taxon>Oomycota</taxon>
        <taxon>Peronosporomycetes</taxon>
        <taxon>Peronosporales</taxon>
        <taxon>Peronosporaceae</taxon>
        <taxon>Phytophthora</taxon>
    </lineage>
</organism>
<dbReference type="AlphaFoldDB" id="A0A6A3R541"/>
<evidence type="ECO:0000313" key="10">
    <source>
        <dbReference type="EMBL" id="KAE9292944.1"/>
    </source>
</evidence>
<dbReference type="EMBL" id="QXGD01001503">
    <property type="protein sequence ID" value="KAE9204731.1"/>
    <property type="molecule type" value="Genomic_DNA"/>
</dbReference>
<evidence type="ECO:0000313" key="16">
    <source>
        <dbReference type="Proteomes" id="UP000440732"/>
    </source>
</evidence>
<proteinExistence type="predicted"/>
<comment type="caution">
    <text evidence="5">The sequence shown here is derived from an EMBL/GenBank/DDBJ whole genome shotgun (WGS) entry which is preliminary data.</text>
</comment>
<evidence type="ECO:0000313" key="9">
    <source>
        <dbReference type="EMBL" id="KAE9204731.1"/>
    </source>
</evidence>
<evidence type="ECO:0000313" key="12">
    <source>
        <dbReference type="Proteomes" id="UP000429523"/>
    </source>
</evidence>
<protein>
    <recommendedName>
        <fullName evidence="22">RxLR effector protein</fullName>
    </recommendedName>
</protein>
<evidence type="ECO:0000256" key="1">
    <source>
        <dbReference type="SAM" id="SignalP"/>
    </source>
</evidence>
<dbReference type="Proteomes" id="UP000460718">
    <property type="component" value="Unassembled WGS sequence"/>
</dbReference>
<dbReference type="Proteomes" id="UP000486351">
    <property type="component" value="Unassembled WGS sequence"/>
</dbReference>
<dbReference type="EMBL" id="QXGC01001450">
    <property type="protein sequence ID" value="KAE9202705.1"/>
    <property type="molecule type" value="Genomic_DNA"/>
</dbReference>